<accession>A0AA86U8X5</accession>
<keyword evidence="1" id="KW-1133">Transmembrane helix</keyword>
<proteinExistence type="predicted"/>
<evidence type="ECO:0000256" key="1">
    <source>
        <dbReference type="SAM" id="Phobius"/>
    </source>
</evidence>
<gene>
    <name evidence="3" type="ORF">HINF_LOCUS13147</name>
    <name evidence="2" type="ORF">HINF_LOCUS29657</name>
</gene>
<keyword evidence="4" id="KW-1185">Reference proteome</keyword>
<keyword evidence="1" id="KW-0472">Membrane</keyword>
<sequence>MSDDLYRPNLKQTNLTYCTTLQNINSTARVVCYHVQSFILVLLELLIGVKFDPSFFISRVVIMQLSKAHQNHSCFLISGFFFCLKSGFTSFFLYRILFRICELSVCVCCVIFGAAWRKASDILDSSHLAFGFSFGPSVGVSLICSQLKSKQSRSLNSKPPNSFSSSKQVIIDRKIVHHCYRINYIFYNSQLSIQIWYSRRHYQSCTINIQINITIDCQFFSMFNKARFNVNEYSQWVFMVRTIKQFYAYNL</sequence>
<evidence type="ECO:0000313" key="2">
    <source>
        <dbReference type="EMBL" id="CAI9942012.1"/>
    </source>
</evidence>
<feature type="transmembrane region" description="Helical" evidence="1">
    <location>
        <begin position="30"/>
        <end position="48"/>
    </location>
</feature>
<dbReference type="EMBL" id="CAXDID020000030">
    <property type="protein sequence ID" value="CAL5993603.1"/>
    <property type="molecule type" value="Genomic_DNA"/>
</dbReference>
<evidence type="ECO:0000313" key="4">
    <source>
        <dbReference type="Proteomes" id="UP001642409"/>
    </source>
</evidence>
<evidence type="ECO:0000313" key="3">
    <source>
        <dbReference type="EMBL" id="CAL5993603.1"/>
    </source>
</evidence>
<dbReference type="EMBL" id="CATOUU010000697">
    <property type="protein sequence ID" value="CAI9942012.1"/>
    <property type="molecule type" value="Genomic_DNA"/>
</dbReference>
<dbReference type="AlphaFoldDB" id="A0AA86U8X5"/>
<comment type="caution">
    <text evidence="2">The sequence shown here is derived from an EMBL/GenBank/DDBJ whole genome shotgun (WGS) entry which is preliminary data.</text>
</comment>
<organism evidence="2">
    <name type="scientific">Hexamita inflata</name>
    <dbReference type="NCBI Taxonomy" id="28002"/>
    <lineage>
        <taxon>Eukaryota</taxon>
        <taxon>Metamonada</taxon>
        <taxon>Diplomonadida</taxon>
        <taxon>Hexamitidae</taxon>
        <taxon>Hexamitinae</taxon>
        <taxon>Hexamita</taxon>
    </lineage>
</organism>
<name>A0AA86U8X5_9EUKA</name>
<protein>
    <submittedName>
        <fullName evidence="3">Hypothetical_protein</fullName>
    </submittedName>
</protein>
<dbReference type="Proteomes" id="UP001642409">
    <property type="component" value="Unassembled WGS sequence"/>
</dbReference>
<reference evidence="3 4" key="2">
    <citation type="submission" date="2024-07" db="EMBL/GenBank/DDBJ databases">
        <authorList>
            <person name="Akdeniz Z."/>
        </authorList>
    </citation>
    <scope>NUCLEOTIDE SEQUENCE [LARGE SCALE GENOMIC DNA]</scope>
</reference>
<reference evidence="2" key="1">
    <citation type="submission" date="2023-06" db="EMBL/GenBank/DDBJ databases">
        <authorList>
            <person name="Kurt Z."/>
        </authorList>
    </citation>
    <scope>NUCLEOTIDE SEQUENCE</scope>
</reference>
<keyword evidence="1" id="KW-0812">Transmembrane</keyword>